<evidence type="ECO:0000313" key="5">
    <source>
        <dbReference type="EMBL" id="NVD38144.1"/>
    </source>
</evidence>
<dbReference type="RefSeq" id="WP_176351826.1">
    <property type="nucleotide sequence ID" value="NZ_JABWDU010000001.1"/>
</dbReference>
<dbReference type="GO" id="GO:0016491">
    <property type="term" value="F:oxidoreductase activity"/>
    <property type="evidence" value="ECO:0007669"/>
    <property type="project" value="UniProtKB-KW"/>
</dbReference>
<dbReference type="CDD" id="cd02144">
    <property type="entry name" value="iodotyrosine_dehalogenase"/>
    <property type="match status" value="1"/>
</dbReference>
<dbReference type="InterPro" id="IPR029479">
    <property type="entry name" value="Nitroreductase"/>
</dbReference>
<evidence type="ECO:0000256" key="2">
    <source>
        <dbReference type="ARBA" id="ARBA00022643"/>
    </source>
</evidence>
<accession>A0A7Y6ULP2</accession>
<dbReference type="PANTHER" id="PTHR23026:SF90">
    <property type="entry name" value="IODOTYROSINE DEIODINASE 1"/>
    <property type="match status" value="1"/>
</dbReference>
<comment type="caution">
    <text evidence="5">The sequence shown here is derived from an EMBL/GenBank/DDBJ whole genome shotgun (WGS) entry which is preliminary data.</text>
</comment>
<keyword evidence="6" id="KW-1185">Reference proteome</keyword>
<feature type="domain" description="Nitroreductase" evidence="4">
    <location>
        <begin position="33"/>
        <end position="200"/>
    </location>
</feature>
<evidence type="ECO:0000256" key="3">
    <source>
        <dbReference type="ARBA" id="ARBA00023002"/>
    </source>
</evidence>
<keyword evidence="3" id="KW-0560">Oxidoreductase</keyword>
<keyword evidence="2" id="KW-0288">FMN</keyword>
<dbReference type="Gene3D" id="3.40.109.10">
    <property type="entry name" value="NADH Oxidase"/>
    <property type="match status" value="1"/>
</dbReference>
<reference evidence="5 6" key="1">
    <citation type="submission" date="2020-06" db="EMBL/GenBank/DDBJ databases">
        <authorList>
            <person name="Grouzdev D.S."/>
        </authorList>
    </citation>
    <scope>NUCLEOTIDE SEQUENCE [LARGE SCALE GENOMIC DNA]</scope>
    <source>
        <strain evidence="5 6">HO-A22</strain>
    </source>
</reference>
<dbReference type="SUPFAM" id="SSF55469">
    <property type="entry name" value="FMN-dependent nitroreductase-like"/>
    <property type="match status" value="1"/>
</dbReference>
<dbReference type="EMBL" id="JABWDU010000001">
    <property type="protein sequence ID" value="NVD38144.1"/>
    <property type="molecule type" value="Genomic_DNA"/>
</dbReference>
<evidence type="ECO:0000313" key="6">
    <source>
        <dbReference type="Proteomes" id="UP000520198"/>
    </source>
</evidence>
<protein>
    <submittedName>
        <fullName evidence="5">Nitroreductase family protein</fullName>
    </submittedName>
</protein>
<evidence type="ECO:0000259" key="4">
    <source>
        <dbReference type="Pfam" id="PF00881"/>
    </source>
</evidence>
<dbReference type="Proteomes" id="UP000520198">
    <property type="component" value="Unassembled WGS sequence"/>
</dbReference>
<dbReference type="Pfam" id="PF00881">
    <property type="entry name" value="Nitroreductase"/>
    <property type="match status" value="1"/>
</dbReference>
<organism evidence="5 6">
    <name type="scientific">Ensifer oleiphilus</name>
    <dbReference type="NCBI Taxonomy" id="2742698"/>
    <lineage>
        <taxon>Bacteria</taxon>
        <taxon>Pseudomonadati</taxon>
        <taxon>Pseudomonadota</taxon>
        <taxon>Alphaproteobacteria</taxon>
        <taxon>Hyphomicrobiales</taxon>
        <taxon>Rhizobiaceae</taxon>
        <taxon>Sinorhizobium/Ensifer group</taxon>
        <taxon>Ensifer</taxon>
    </lineage>
</organism>
<dbReference type="InterPro" id="IPR000415">
    <property type="entry name" value="Nitroreductase-like"/>
</dbReference>
<evidence type="ECO:0000256" key="1">
    <source>
        <dbReference type="ARBA" id="ARBA00022630"/>
    </source>
</evidence>
<dbReference type="AlphaFoldDB" id="A0A7Y6ULP2"/>
<keyword evidence="1" id="KW-0285">Flavoprotein</keyword>
<dbReference type="InterPro" id="IPR050627">
    <property type="entry name" value="Nitroreductase/BluB"/>
</dbReference>
<proteinExistence type="predicted"/>
<dbReference type="PANTHER" id="PTHR23026">
    <property type="entry name" value="NADPH NITROREDUCTASE"/>
    <property type="match status" value="1"/>
</dbReference>
<gene>
    <name evidence="5" type="ORF">HT585_04705</name>
</gene>
<sequence>MRTHETLPYDQWIERSPEEMAERAEQFYEDVNRRRTTRYFSERPVPRGVIETCLLAAGTAPSGANHQPWHFAVIESAEIKAKVREAAEEEERVFYQQKAPQEWLDALAPLGTDEEKPFLETAPYLITIFSQKRGGPNPGDMKKNYYINESVGIATGILITALHHAGLATLTHTPAPMNFLNDICGRPDSEKPFLILVVGYPAPDATVPVAGKVKKPLDQISTWL</sequence>
<name>A0A7Y6ULP2_9HYPH</name>